<keyword evidence="2" id="KW-1185">Reference proteome</keyword>
<dbReference type="Proteomes" id="UP000618952">
    <property type="component" value="Unassembled WGS sequence"/>
</dbReference>
<protein>
    <submittedName>
        <fullName evidence="1">RteC domain-containing protein</fullName>
    </submittedName>
</protein>
<reference evidence="1 2" key="1">
    <citation type="submission" date="2020-08" db="EMBL/GenBank/DDBJ databases">
        <title>Arenibacter gaetbuli sp. nov., isolated from a sand dune.</title>
        <authorList>
            <person name="Park S."/>
            <person name="Yoon J.-H."/>
        </authorList>
    </citation>
    <scope>NUCLEOTIDE SEQUENCE [LARGE SCALE GENOMIC DNA]</scope>
    <source>
        <strain evidence="1 2">BSSL-BM3</strain>
    </source>
</reference>
<sequence>MINKNPLDDESPYYKLIEIIDNEVDSLLEDNVFQFGLRVTLSQGEDGGKLSLINRLNEVEENLTKLKGMVACTISEFIDAIYYKKFKLTTHQTLIFDPQILINFFENTIHEEDLNLLKLETNISLAQFVNKSKYNNALLYDFAKGLALVNEYYIYNDLMDRFGFSRNVEKINSAKNIKWHISQTELIELAKALIENGNVVGVQQEIIEYFSSVFDIEIAYPNKLITDIKNRNSGSETLFIDKLRTSLFNYLTKENRR</sequence>
<dbReference type="InterPro" id="IPR018534">
    <property type="entry name" value="Tet_reg_excision_RteC"/>
</dbReference>
<evidence type="ECO:0000313" key="2">
    <source>
        <dbReference type="Proteomes" id="UP000618952"/>
    </source>
</evidence>
<accession>A0ABR7QJR0</accession>
<evidence type="ECO:0000313" key="1">
    <source>
        <dbReference type="EMBL" id="MBC8767175.1"/>
    </source>
</evidence>
<organism evidence="1 2">
    <name type="scientific">Arenibacter arenosicollis</name>
    <dbReference type="NCBI Taxonomy" id="2762274"/>
    <lineage>
        <taxon>Bacteria</taxon>
        <taxon>Pseudomonadati</taxon>
        <taxon>Bacteroidota</taxon>
        <taxon>Flavobacteriia</taxon>
        <taxon>Flavobacteriales</taxon>
        <taxon>Flavobacteriaceae</taxon>
        <taxon>Arenibacter</taxon>
    </lineage>
</organism>
<proteinExistence type="predicted"/>
<gene>
    <name evidence="1" type="ORF">H4O18_04145</name>
</gene>
<name>A0ABR7QJR0_9FLAO</name>
<dbReference type="Pfam" id="PF09357">
    <property type="entry name" value="RteC"/>
    <property type="match status" value="1"/>
</dbReference>
<dbReference type="RefSeq" id="WP_187581843.1">
    <property type="nucleotide sequence ID" value="NZ_JACLHY010000002.1"/>
</dbReference>
<dbReference type="EMBL" id="JACLHY010000002">
    <property type="protein sequence ID" value="MBC8767175.1"/>
    <property type="molecule type" value="Genomic_DNA"/>
</dbReference>
<comment type="caution">
    <text evidence="1">The sequence shown here is derived from an EMBL/GenBank/DDBJ whole genome shotgun (WGS) entry which is preliminary data.</text>
</comment>